<sequence length="34" mass="3956">MSKEEVSQAVRAEARRHVPLPLAEVILDWQIINR</sequence>
<dbReference type="AlphaFoldDB" id="X1PID0"/>
<dbReference type="Gene3D" id="3.30.1490.300">
    <property type="match status" value="1"/>
</dbReference>
<proteinExistence type="predicted"/>
<accession>X1PID0</accession>
<reference evidence="1" key="1">
    <citation type="journal article" date="2014" name="Front. Microbiol.">
        <title>High frequency of phylogenetically diverse reductive dehalogenase-homologous genes in deep subseafloor sedimentary metagenomes.</title>
        <authorList>
            <person name="Kawai M."/>
            <person name="Futagami T."/>
            <person name="Toyoda A."/>
            <person name="Takaki Y."/>
            <person name="Nishi S."/>
            <person name="Hori S."/>
            <person name="Arai W."/>
            <person name="Tsubouchi T."/>
            <person name="Morono Y."/>
            <person name="Uchiyama I."/>
            <person name="Ito T."/>
            <person name="Fujiyama A."/>
            <person name="Inagaki F."/>
            <person name="Takami H."/>
        </authorList>
    </citation>
    <scope>NUCLEOTIDE SEQUENCE</scope>
    <source>
        <strain evidence="1">Expedition CK06-06</strain>
    </source>
</reference>
<organism evidence="1">
    <name type="scientific">marine sediment metagenome</name>
    <dbReference type="NCBI Taxonomy" id="412755"/>
    <lineage>
        <taxon>unclassified sequences</taxon>
        <taxon>metagenomes</taxon>
        <taxon>ecological metagenomes</taxon>
    </lineage>
</organism>
<name>X1PID0_9ZZZZ</name>
<gene>
    <name evidence="1" type="ORF">S06H3_26675</name>
</gene>
<dbReference type="EMBL" id="BARV01015439">
    <property type="protein sequence ID" value="GAI30629.1"/>
    <property type="molecule type" value="Genomic_DNA"/>
</dbReference>
<comment type="caution">
    <text evidence="1">The sequence shown here is derived from an EMBL/GenBank/DDBJ whole genome shotgun (WGS) entry which is preliminary data.</text>
</comment>
<feature type="non-terminal residue" evidence="1">
    <location>
        <position position="34"/>
    </location>
</feature>
<evidence type="ECO:0000313" key="1">
    <source>
        <dbReference type="EMBL" id="GAI30629.1"/>
    </source>
</evidence>
<protein>
    <submittedName>
        <fullName evidence="1">Uncharacterized protein</fullName>
    </submittedName>
</protein>